<name>A0A226DHT9_FOLCA</name>
<dbReference type="Proteomes" id="UP000198287">
    <property type="component" value="Unassembled WGS sequence"/>
</dbReference>
<organism evidence="2 3">
    <name type="scientific">Folsomia candida</name>
    <name type="common">Springtail</name>
    <dbReference type="NCBI Taxonomy" id="158441"/>
    <lineage>
        <taxon>Eukaryota</taxon>
        <taxon>Metazoa</taxon>
        <taxon>Ecdysozoa</taxon>
        <taxon>Arthropoda</taxon>
        <taxon>Hexapoda</taxon>
        <taxon>Collembola</taxon>
        <taxon>Entomobryomorpha</taxon>
        <taxon>Isotomoidea</taxon>
        <taxon>Isotomidae</taxon>
        <taxon>Proisotominae</taxon>
        <taxon>Folsomia</taxon>
    </lineage>
</organism>
<sequence length="244" mass="26703">MVKLLESFKPPDIDKSYVPVMASVAKWCLNSCCIPIRPGQTDGEFTLITNLRATNYVDLLILLCLHITKQSILGAPVFMFASGFFVPCSPPSVGSVLFYSCPNGWMDQSLSSPGRLVNGLILAHAWYVLASILVTSISLATVYPSIVIKLWLNQIERQSRLNTFCWSRANLEQYRVAQVMKNLLNYVKRNPITEVDADKFSAAAASVFGDFSAAAAPVFGDFSAAARRRYVKGIGKQFFGGGGA</sequence>
<protein>
    <submittedName>
        <fullName evidence="2">Uncharacterized protein</fullName>
    </submittedName>
</protein>
<gene>
    <name evidence="2" type="ORF">Fcan01_20905</name>
</gene>
<keyword evidence="1" id="KW-1133">Transmembrane helix</keyword>
<evidence type="ECO:0000256" key="1">
    <source>
        <dbReference type="SAM" id="Phobius"/>
    </source>
</evidence>
<feature type="transmembrane region" description="Helical" evidence="1">
    <location>
        <begin position="119"/>
        <end position="152"/>
    </location>
</feature>
<reference evidence="2 3" key="1">
    <citation type="submission" date="2015-12" db="EMBL/GenBank/DDBJ databases">
        <title>The genome of Folsomia candida.</title>
        <authorList>
            <person name="Faddeeva A."/>
            <person name="Derks M.F."/>
            <person name="Anvar Y."/>
            <person name="Smit S."/>
            <person name="Van Straalen N."/>
            <person name="Roelofs D."/>
        </authorList>
    </citation>
    <scope>NUCLEOTIDE SEQUENCE [LARGE SCALE GENOMIC DNA]</scope>
    <source>
        <strain evidence="2 3">VU population</strain>
        <tissue evidence="2">Whole body</tissue>
    </source>
</reference>
<keyword evidence="1" id="KW-0812">Transmembrane</keyword>
<keyword evidence="3" id="KW-1185">Reference proteome</keyword>
<proteinExistence type="predicted"/>
<comment type="caution">
    <text evidence="2">The sequence shown here is derived from an EMBL/GenBank/DDBJ whole genome shotgun (WGS) entry which is preliminary data.</text>
</comment>
<dbReference type="EMBL" id="LNIX01000019">
    <property type="protein sequence ID" value="OXA44739.1"/>
    <property type="molecule type" value="Genomic_DNA"/>
</dbReference>
<evidence type="ECO:0000313" key="3">
    <source>
        <dbReference type="Proteomes" id="UP000198287"/>
    </source>
</evidence>
<accession>A0A226DHT9</accession>
<keyword evidence="1" id="KW-0472">Membrane</keyword>
<dbReference type="AlphaFoldDB" id="A0A226DHT9"/>
<evidence type="ECO:0000313" key="2">
    <source>
        <dbReference type="EMBL" id="OXA44739.1"/>
    </source>
</evidence>